<proteinExistence type="predicted"/>
<protein>
    <recommendedName>
        <fullName evidence="1">DUF7344 domain-containing protein</fullName>
    </recommendedName>
</protein>
<comment type="caution">
    <text evidence="2">The sequence shown here is derived from an EMBL/GenBank/DDBJ whole genome shotgun (WGS) entry which is preliminary data.</text>
</comment>
<dbReference type="OrthoDB" id="200487at2157"/>
<name>A0A3N6PBC9_NATCH</name>
<keyword evidence="3" id="KW-1185">Reference proteome</keyword>
<gene>
    <name evidence="2" type="ORF">EA473_14120</name>
</gene>
<accession>A0A3N6PBC9</accession>
<evidence type="ECO:0000313" key="3">
    <source>
        <dbReference type="Proteomes" id="UP000282323"/>
    </source>
</evidence>
<dbReference type="Pfam" id="PF24035">
    <property type="entry name" value="DUF7344"/>
    <property type="match status" value="1"/>
</dbReference>
<organism evidence="2 3">
    <name type="scientific">Natrarchaeobius chitinivorans</name>
    <dbReference type="NCBI Taxonomy" id="1679083"/>
    <lineage>
        <taxon>Archaea</taxon>
        <taxon>Methanobacteriati</taxon>
        <taxon>Methanobacteriota</taxon>
        <taxon>Stenosarchaea group</taxon>
        <taxon>Halobacteria</taxon>
        <taxon>Halobacteriales</taxon>
        <taxon>Natrialbaceae</taxon>
        <taxon>Natrarchaeobius</taxon>
    </lineage>
</organism>
<dbReference type="AlphaFoldDB" id="A0A3N6PBC9"/>
<dbReference type="EMBL" id="REGA01000012">
    <property type="protein sequence ID" value="RQG93845.1"/>
    <property type="molecule type" value="Genomic_DNA"/>
</dbReference>
<evidence type="ECO:0000313" key="2">
    <source>
        <dbReference type="EMBL" id="RQG93845.1"/>
    </source>
</evidence>
<evidence type="ECO:0000259" key="1">
    <source>
        <dbReference type="Pfam" id="PF24035"/>
    </source>
</evidence>
<sequence>MDRTSATRMEDACSLLAESERRYLLYLLAEDRDANIEDLVPQITTWETEAPGTEVDKETRQRIYVSLVHNHLPRLADYDIIDYDLRSGDVVLAEGFDDIKPLLEQFRQTEELPEIRQRPTL</sequence>
<feature type="domain" description="DUF7344" evidence="1">
    <location>
        <begin position="14"/>
        <end position="90"/>
    </location>
</feature>
<reference evidence="2 3" key="1">
    <citation type="submission" date="2018-10" db="EMBL/GenBank/DDBJ databases">
        <title>Natrarchaeobius chitinivorans gen. nov., sp. nov., and Natrarchaeobius haloalkaliphilus sp. nov., alkaliphilic, chitin-utilizing haloarchaea from hypersaline alkaline lakes.</title>
        <authorList>
            <person name="Sorokin D.Y."/>
            <person name="Elcheninov A.G."/>
            <person name="Kostrikina N.A."/>
            <person name="Bale N.J."/>
            <person name="Sinninghe Damste J.S."/>
            <person name="Khijniak T.V."/>
            <person name="Kublanov I.V."/>
            <person name="Toshchakov S.V."/>
        </authorList>
    </citation>
    <scope>NUCLEOTIDE SEQUENCE [LARGE SCALE GENOMIC DNA]</scope>
    <source>
        <strain evidence="2 3">AArcht4T</strain>
    </source>
</reference>
<dbReference type="Proteomes" id="UP000282323">
    <property type="component" value="Unassembled WGS sequence"/>
</dbReference>
<dbReference type="RefSeq" id="WP_124196252.1">
    <property type="nucleotide sequence ID" value="NZ_REGA01000012.1"/>
</dbReference>
<dbReference type="InterPro" id="IPR055768">
    <property type="entry name" value="DUF7344"/>
</dbReference>